<dbReference type="EMBL" id="JANPWB010000008">
    <property type="protein sequence ID" value="KAJ1166626.1"/>
    <property type="molecule type" value="Genomic_DNA"/>
</dbReference>
<gene>
    <name evidence="1" type="ORF">NDU88_007025</name>
</gene>
<name>A0AAV7SRI3_PLEWA</name>
<sequence length="119" mass="13236">MSFATVYKKLEDSDLNKVQPQTTVLHNVTVIQATCHAQNSHSAQESTTGRLVTTTPSVQWGEPEVLGSKPGSRLRGWECYFIWMVPEGGTEQEEGTFPFLAHIVNADPYAIQMRTAVVR</sequence>
<accession>A0AAV7SRI3</accession>
<reference evidence="1" key="1">
    <citation type="journal article" date="2022" name="bioRxiv">
        <title>Sequencing and chromosome-scale assembly of the giantPleurodeles waltlgenome.</title>
        <authorList>
            <person name="Brown T."/>
            <person name="Elewa A."/>
            <person name="Iarovenko S."/>
            <person name="Subramanian E."/>
            <person name="Araus A.J."/>
            <person name="Petzold A."/>
            <person name="Susuki M."/>
            <person name="Suzuki K.-i.T."/>
            <person name="Hayashi T."/>
            <person name="Toyoda A."/>
            <person name="Oliveira C."/>
            <person name="Osipova E."/>
            <person name="Leigh N.D."/>
            <person name="Simon A."/>
            <person name="Yun M.H."/>
        </authorList>
    </citation>
    <scope>NUCLEOTIDE SEQUENCE</scope>
    <source>
        <strain evidence="1">20211129_DDA</strain>
        <tissue evidence="1">Liver</tissue>
    </source>
</reference>
<comment type="caution">
    <text evidence="1">The sequence shown here is derived from an EMBL/GenBank/DDBJ whole genome shotgun (WGS) entry which is preliminary data.</text>
</comment>
<evidence type="ECO:0000313" key="2">
    <source>
        <dbReference type="Proteomes" id="UP001066276"/>
    </source>
</evidence>
<keyword evidence="2" id="KW-1185">Reference proteome</keyword>
<proteinExistence type="predicted"/>
<evidence type="ECO:0000313" key="1">
    <source>
        <dbReference type="EMBL" id="KAJ1166626.1"/>
    </source>
</evidence>
<dbReference type="AlphaFoldDB" id="A0AAV7SRI3"/>
<dbReference type="Proteomes" id="UP001066276">
    <property type="component" value="Chromosome 4_2"/>
</dbReference>
<protein>
    <submittedName>
        <fullName evidence="1">Uncharacterized protein</fullName>
    </submittedName>
</protein>
<organism evidence="1 2">
    <name type="scientific">Pleurodeles waltl</name>
    <name type="common">Iberian ribbed newt</name>
    <dbReference type="NCBI Taxonomy" id="8319"/>
    <lineage>
        <taxon>Eukaryota</taxon>
        <taxon>Metazoa</taxon>
        <taxon>Chordata</taxon>
        <taxon>Craniata</taxon>
        <taxon>Vertebrata</taxon>
        <taxon>Euteleostomi</taxon>
        <taxon>Amphibia</taxon>
        <taxon>Batrachia</taxon>
        <taxon>Caudata</taxon>
        <taxon>Salamandroidea</taxon>
        <taxon>Salamandridae</taxon>
        <taxon>Pleurodelinae</taxon>
        <taxon>Pleurodeles</taxon>
    </lineage>
</organism>